<dbReference type="InterPro" id="IPR015943">
    <property type="entry name" value="WD40/YVTN_repeat-like_dom_sf"/>
</dbReference>
<name>A0A1I2HS47_9BACT</name>
<feature type="repeat" description="WD" evidence="3">
    <location>
        <begin position="579"/>
        <end position="608"/>
    </location>
</feature>
<dbReference type="EMBL" id="FOMX01000046">
    <property type="protein sequence ID" value="SFF32253.1"/>
    <property type="molecule type" value="Genomic_DNA"/>
</dbReference>
<reference evidence="5" key="1">
    <citation type="submission" date="2016-10" db="EMBL/GenBank/DDBJ databases">
        <authorList>
            <person name="Varghese N."/>
            <person name="Submissions S."/>
        </authorList>
    </citation>
    <scope>NUCLEOTIDE SEQUENCE [LARGE SCALE GENOMIC DNA]</scope>
    <source>
        <strain evidence="5">ATCC 25963</strain>
    </source>
</reference>
<protein>
    <submittedName>
        <fullName evidence="4">Uncharacterized protein</fullName>
    </submittedName>
</protein>
<sequence length="612" mass="65019">MPWIAHYTAPVAHLPAAPRSPALRVFAGKPHALAFLADGSLVIGTSLGVTLHDPAAPTPPRAVVEGIGGVEWMVAHPDGESVVAAVREPQGRAVVRVWPGSGRVVKLVAGPIPGYQFSGALAPDGAHLYWFRFGPPRVLCTVDALTGATVRELELPQEATGSLAVRRDGAVYMKGKNMLVIHADGRVEPRADSPFFIAPEPLFVVDDGGLVGTRGQRVGFKDGAFVHDREVWSRAHEGTLSHDRSRLTFHGSLCDVQVWDVAAARTVFAVEQPSTIGLLPGWRGQSAASSAAHVAAIDFSDAGVTIWQIDRPEQPIARSTGYSRGLQRVMVHGSALTVQITQSANYMESVKEIELATGATRMLARTNVRDVARTRDGQRLLVLHEQGPMNPLAVAVLDAAGEPLESLEVQRGAGEVTVAPNGVTWGVITHSYPAQLHAEPTCYAQWRAFGATKWAKNVKLKGRFMGLALADTAAAVMVDDQLEVVGVPKGKTLLSTPIAKGGRGVALSPDGTFVAVGTFAGPRLVRLATGAVTELTPELPGEQSHVCSLCFTEEWLFVGYESGAITQHRVPTGEQVAALHGHTDEVLALTWADGALWSASEDGTVVRWGELG</sequence>
<dbReference type="RefSeq" id="WP_096327631.1">
    <property type="nucleotide sequence ID" value="NZ_FOMX01000046.1"/>
</dbReference>
<accession>A0A1I2HS47</accession>
<keyword evidence="1 3" id="KW-0853">WD repeat</keyword>
<dbReference type="STRING" id="54.SAMN02745121_08146"/>
<evidence type="ECO:0000313" key="5">
    <source>
        <dbReference type="Proteomes" id="UP000199400"/>
    </source>
</evidence>
<gene>
    <name evidence="4" type="ORF">SAMN02745121_08146</name>
</gene>
<dbReference type="Proteomes" id="UP000199400">
    <property type="component" value="Unassembled WGS sequence"/>
</dbReference>
<evidence type="ECO:0000313" key="4">
    <source>
        <dbReference type="EMBL" id="SFF32253.1"/>
    </source>
</evidence>
<dbReference type="InterPro" id="IPR001680">
    <property type="entry name" value="WD40_rpt"/>
</dbReference>
<dbReference type="SMART" id="SM00320">
    <property type="entry name" value="WD40"/>
    <property type="match status" value="2"/>
</dbReference>
<proteinExistence type="predicted"/>
<organism evidence="4 5">
    <name type="scientific">Nannocystis exedens</name>
    <dbReference type="NCBI Taxonomy" id="54"/>
    <lineage>
        <taxon>Bacteria</taxon>
        <taxon>Pseudomonadati</taxon>
        <taxon>Myxococcota</taxon>
        <taxon>Polyangia</taxon>
        <taxon>Nannocystales</taxon>
        <taxon>Nannocystaceae</taxon>
        <taxon>Nannocystis</taxon>
    </lineage>
</organism>
<dbReference type="InterPro" id="IPR011047">
    <property type="entry name" value="Quinoprotein_ADH-like_sf"/>
</dbReference>
<dbReference type="SUPFAM" id="SSF50998">
    <property type="entry name" value="Quinoprotein alcohol dehydrogenase-like"/>
    <property type="match status" value="1"/>
</dbReference>
<dbReference type="PROSITE" id="PS50294">
    <property type="entry name" value="WD_REPEATS_REGION"/>
    <property type="match status" value="1"/>
</dbReference>
<dbReference type="InterPro" id="IPR011044">
    <property type="entry name" value="Quino_amine_DH_bsu"/>
</dbReference>
<dbReference type="Gene3D" id="2.130.10.10">
    <property type="entry name" value="YVTN repeat-like/Quinoprotein amine dehydrogenase"/>
    <property type="match status" value="3"/>
</dbReference>
<keyword evidence="2" id="KW-0677">Repeat</keyword>
<keyword evidence="5" id="KW-1185">Reference proteome</keyword>
<evidence type="ECO:0000256" key="1">
    <source>
        <dbReference type="ARBA" id="ARBA00022574"/>
    </source>
</evidence>
<dbReference type="AlphaFoldDB" id="A0A1I2HS47"/>
<dbReference type="SUPFAM" id="SSF50969">
    <property type="entry name" value="YVTN repeat-like/Quinoprotein amine dehydrogenase"/>
    <property type="match status" value="1"/>
</dbReference>
<dbReference type="PANTHER" id="PTHR19848:SF8">
    <property type="entry name" value="F-BOX AND WD REPEAT DOMAIN CONTAINING 7"/>
    <property type="match status" value="1"/>
</dbReference>
<dbReference type="PANTHER" id="PTHR19848">
    <property type="entry name" value="WD40 REPEAT PROTEIN"/>
    <property type="match status" value="1"/>
</dbReference>
<evidence type="ECO:0000256" key="2">
    <source>
        <dbReference type="ARBA" id="ARBA00022737"/>
    </source>
</evidence>
<dbReference type="PROSITE" id="PS50082">
    <property type="entry name" value="WD_REPEATS_2"/>
    <property type="match status" value="1"/>
</dbReference>
<evidence type="ECO:0000256" key="3">
    <source>
        <dbReference type="PROSITE-ProRule" id="PRU00221"/>
    </source>
</evidence>